<dbReference type="Pfam" id="PF01753">
    <property type="entry name" value="zf-MYND"/>
    <property type="match status" value="1"/>
</dbReference>
<evidence type="ECO:0000259" key="5">
    <source>
        <dbReference type="PROSITE" id="PS50865"/>
    </source>
</evidence>
<dbReference type="InterPro" id="IPR027974">
    <property type="entry name" value="DUF4470"/>
</dbReference>
<keyword evidence="3" id="KW-0862">Zinc</keyword>
<dbReference type="AlphaFoldDB" id="A0AAD7K7X6"/>
<gene>
    <name evidence="6" type="ORF">DFH07DRAFT_1026108</name>
</gene>
<reference evidence="6" key="1">
    <citation type="submission" date="2023-03" db="EMBL/GenBank/DDBJ databases">
        <title>Massive genome expansion in bonnet fungi (Mycena s.s.) driven by repeated elements and novel gene families across ecological guilds.</title>
        <authorList>
            <consortium name="Lawrence Berkeley National Laboratory"/>
            <person name="Harder C.B."/>
            <person name="Miyauchi S."/>
            <person name="Viragh M."/>
            <person name="Kuo A."/>
            <person name="Thoen E."/>
            <person name="Andreopoulos B."/>
            <person name="Lu D."/>
            <person name="Skrede I."/>
            <person name="Drula E."/>
            <person name="Henrissat B."/>
            <person name="Morin E."/>
            <person name="Kohler A."/>
            <person name="Barry K."/>
            <person name="LaButti K."/>
            <person name="Morin E."/>
            <person name="Salamov A."/>
            <person name="Lipzen A."/>
            <person name="Mereny Z."/>
            <person name="Hegedus B."/>
            <person name="Baldrian P."/>
            <person name="Stursova M."/>
            <person name="Weitz H."/>
            <person name="Taylor A."/>
            <person name="Grigoriev I.V."/>
            <person name="Nagy L.G."/>
            <person name="Martin F."/>
            <person name="Kauserud H."/>
        </authorList>
    </citation>
    <scope>NUCLEOTIDE SEQUENCE</scope>
    <source>
        <strain evidence="6">CBHHK188m</strain>
    </source>
</reference>
<evidence type="ECO:0000256" key="2">
    <source>
        <dbReference type="ARBA" id="ARBA00022771"/>
    </source>
</evidence>
<evidence type="ECO:0000313" key="6">
    <source>
        <dbReference type="EMBL" id="KAJ7780148.1"/>
    </source>
</evidence>
<dbReference type="EMBL" id="JARJLG010000006">
    <property type="protein sequence ID" value="KAJ7780148.1"/>
    <property type="molecule type" value="Genomic_DNA"/>
</dbReference>
<dbReference type="GO" id="GO:0008270">
    <property type="term" value="F:zinc ion binding"/>
    <property type="evidence" value="ECO:0007669"/>
    <property type="project" value="UniProtKB-KW"/>
</dbReference>
<name>A0AAD7K7X6_9AGAR</name>
<keyword evidence="2 4" id="KW-0863">Zinc-finger</keyword>
<sequence length="631" mass="70709">MAAKPWYRAVLAGFRKLKDRGADKVDLQGLMSFGIGSSPTSGTVSHLMCGNATNAKSCPSQGLYACEQCHLIKYCSEKCKAQHWSKHRSYCLHPYLSETWQPMWVTERRDPSFLYPSHLLTLYRPTVDFWGDLPAMDCLRLQTNEGMNDHRPLGDLKLCFAASGDIRNLVQTVNSLPSDYTGYCDILLNDTNPVLVNRNFVILFVLLSSGPSLEEAAELATHLMYSAALPGGGAEYVKRCISFIYESTGEFEADLSFQRCLNTRGEGKVYSVQPSTGIKRLLEMFHSTYPLNSALKSMKETTMAPDRLDSNEKYFASLKPSHRMSFQRFRDTGILAPFSLSTVNFTQPNRFLFSPQGVWLVPEDANPLFGWDVSGVQSSGIKHGTSPEDILGCLFFHVKDEFREFAKRVKELRIDIHVTSFDAGILSKGITIGALPAFEDASFDRILTSNLVDHVGLRTCLSDWGPLLNRENPYASILMQTKAWHTHRPHAAAQWGPNAMKVLMEKCNKIPGLEVKMKSVFAQGVRSPALFRLVESLDAFSENEDAFQEYLRDQDTHSSAAAFDLQLRAAHRVHPRRFGIPLDAPKWQKLPDLSSNEFYDLFTIGGANLPVRFLEFESIDCGSASHYSGDS</sequence>
<evidence type="ECO:0000256" key="1">
    <source>
        <dbReference type="ARBA" id="ARBA00022723"/>
    </source>
</evidence>
<dbReference type="InterPro" id="IPR002893">
    <property type="entry name" value="Znf_MYND"/>
</dbReference>
<accession>A0AAD7K7X6</accession>
<dbReference type="Pfam" id="PF14737">
    <property type="entry name" value="DUF4470"/>
    <property type="match status" value="1"/>
</dbReference>
<dbReference type="Gene3D" id="6.10.140.2220">
    <property type="match status" value="1"/>
</dbReference>
<evidence type="ECO:0000256" key="3">
    <source>
        <dbReference type="ARBA" id="ARBA00022833"/>
    </source>
</evidence>
<proteinExistence type="predicted"/>
<keyword evidence="1" id="KW-0479">Metal-binding</keyword>
<dbReference type="Proteomes" id="UP001215280">
    <property type="component" value="Unassembled WGS sequence"/>
</dbReference>
<feature type="domain" description="MYND-type" evidence="5">
    <location>
        <begin position="46"/>
        <end position="91"/>
    </location>
</feature>
<evidence type="ECO:0000313" key="7">
    <source>
        <dbReference type="Proteomes" id="UP001215280"/>
    </source>
</evidence>
<organism evidence="6 7">
    <name type="scientific">Mycena maculata</name>
    <dbReference type="NCBI Taxonomy" id="230809"/>
    <lineage>
        <taxon>Eukaryota</taxon>
        <taxon>Fungi</taxon>
        <taxon>Dikarya</taxon>
        <taxon>Basidiomycota</taxon>
        <taxon>Agaricomycotina</taxon>
        <taxon>Agaricomycetes</taxon>
        <taxon>Agaricomycetidae</taxon>
        <taxon>Agaricales</taxon>
        <taxon>Marasmiineae</taxon>
        <taxon>Mycenaceae</taxon>
        <taxon>Mycena</taxon>
    </lineage>
</organism>
<dbReference type="PROSITE" id="PS50865">
    <property type="entry name" value="ZF_MYND_2"/>
    <property type="match status" value="1"/>
</dbReference>
<keyword evidence="7" id="KW-1185">Reference proteome</keyword>
<protein>
    <recommendedName>
        <fullName evidence="5">MYND-type domain-containing protein</fullName>
    </recommendedName>
</protein>
<dbReference type="PROSITE" id="PS01360">
    <property type="entry name" value="ZF_MYND_1"/>
    <property type="match status" value="1"/>
</dbReference>
<evidence type="ECO:0000256" key="4">
    <source>
        <dbReference type="PROSITE-ProRule" id="PRU00134"/>
    </source>
</evidence>
<comment type="caution">
    <text evidence="6">The sequence shown here is derived from an EMBL/GenBank/DDBJ whole genome shotgun (WGS) entry which is preliminary data.</text>
</comment>
<dbReference type="SUPFAM" id="SSF144232">
    <property type="entry name" value="HIT/MYND zinc finger-like"/>
    <property type="match status" value="1"/>
</dbReference>